<dbReference type="PANTHER" id="PTHR16305:SF28">
    <property type="entry name" value="GUANYLATE CYCLASE DOMAIN-CONTAINING PROTEIN"/>
    <property type="match status" value="1"/>
</dbReference>
<gene>
    <name evidence="5" type="ORF">SOCE836_077260</name>
</gene>
<dbReference type="Gene3D" id="3.30.200.20">
    <property type="entry name" value="Phosphorylase Kinase, domain 1"/>
    <property type="match status" value="1"/>
</dbReference>
<keyword evidence="2 3" id="KW-0067">ATP-binding</keyword>
<dbReference type="InterPro" id="IPR000719">
    <property type="entry name" value="Prot_kinase_dom"/>
</dbReference>
<dbReference type="InterPro" id="IPR003593">
    <property type="entry name" value="AAA+_ATPase"/>
</dbReference>
<organism evidence="5 6">
    <name type="scientific">Sorangium cellulosum</name>
    <name type="common">Polyangium cellulosum</name>
    <dbReference type="NCBI Taxonomy" id="56"/>
    <lineage>
        <taxon>Bacteria</taxon>
        <taxon>Pseudomonadati</taxon>
        <taxon>Myxococcota</taxon>
        <taxon>Polyangia</taxon>
        <taxon>Polyangiales</taxon>
        <taxon>Polyangiaceae</taxon>
        <taxon>Sorangium</taxon>
    </lineage>
</organism>
<dbReference type="InterPro" id="IPR027417">
    <property type="entry name" value="P-loop_NTPase"/>
</dbReference>
<dbReference type="GO" id="GO:0005737">
    <property type="term" value="C:cytoplasm"/>
    <property type="evidence" value="ECO:0007669"/>
    <property type="project" value="TreeGrafter"/>
</dbReference>
<sequence length="1161" mass="125772">MIDEQGTASDAPDEPRQLGPYRIIERLGGGGMGVVFRAAHALTGEEVAIKTVRGVNDADHLAAIRRETRVLRRLNHPGIVRFLDEDVTGGVPWVAMPLLRGGTLRDYIADTFSKDAGLGAAITIPVQAPGSVPASVRLRTDAPAASADARPLGPMLTLIRRLCAPLAYLHGEGLVHRDLKPANIVLQDDGRPVLVDLGIAVHFGGAGREVLDVDPLAGTLTYTAPEQLHGEPVDARADLYALGCILYECVTGRPPFLGDTSSLCEQHRSAPPQRPSALVSGLPAALDDLILALLAKNPQRRVQYAADVAARLVALGAAAERDEGPPPRVYLYRPVLAGRTDAVCKLQVMVQRAASERRGGIALVCGESGSGKTRLVREVSRAVTARGLPLRVFSGVCVAPGAGEAGATAAMAAPLQPLRTILLAAVDGARPSEAEADRLFGERREVLAAYLPELRAFGSRSEPAPLPPSQARKRVVAALRETLRALAEARPLCLLLDDLQWADDLTLALLDAFARAEPDERGGVLIIGTYRMEETRPELEDIAHVPGATSIRLDKLTARDIEDMVVGMLSPSMPPRTVLDALIRNANGNPFFVAEYLRAALDAGELQRDQGGSFSFKGRGAAALGSLQIPGTLDELLGRRLDLLDAKARELAAWAAVLGQELDDELLFADPRGQDAATEAVAELRARRILEETETGRLRFVHDKLREKVYSRLDPRARAALHRRAGEELEARGAEAPVLAHHFAGAGLHGKAGAHFARAAQRAAEVYANRDAVRFYRLAIDALLTAGAAPVALAELHEGLGDVLGLVGRQAEARDAYGTALGATVSRVDHARLHRKVGKTWEMHHQHARALECYEQAETALGEPTERSSGEAQAWWNEWIQLHLDRISVHYWLADLVRLDALVETVRPVLEQRGTPLHRAHYQHALTQRGIQRDRFVASAETLRYADECVAAYQAAGAPPEGHWALAARCSLAIIRMLYGDPDEAEAEMRDALPIAERSGDLEVMTRCLTYLTVIQRKRSFVEGAEDLAKRALRLARAENVHEYAGAALGNLAWCALQRGDLARAEEAGQEALACWEPLPLVYPFQWLARLPLCSVEFAHGRLEGAIAQVHAVLDSRQQRLPRQLTKLLRTAARAFAAGRESRARRPLALALHDARHGGYA</sequence>
<dbReference type="PANTHER" id="PTHR16305">
    <property type="entry name" value="TESTICULAR SOLUBLE ADENYLYL CYCLASE"/>
    <property type="match status" value="1"/>
</dbReference>
<dbReference type="SMART" id="SM00028">
    <property type="entry name" value="TPR"/>
    <property type="match status" value="4"/>
</dbReference>
<keyword evidence="1 3" id="KW-0547">Nucleotide-binding</keyword>
<dbReference type="InterPro" id="IPR011009">
    <property type="entry name" value="Kinase-like_dom_sf"/>
</dbReference>
<evidence type="ECO:0000256" key="2">
    <source>
        <dbReference type="ARBA" id="ARBA00022840"/>
    </source>
</evidence>
<dbReference type="RefSeq" id="WP_165374371.1">
    <property type="nucleotide sequence ID" value="NZ_CP012672.1"/>
</dbReference>
<dbReference type="InterPro" id="IPR011990">
    <property type="entry name" value="TPR-like_helical_dom_sf"/>
</dbReference>
<evidence type="ECO:0000256" key="3">
    <source>
        <dbReference type="PROSITE-ProRule" id="PRU10141"/>
    </source>
</evidence>
<dbReference type="InterPro" id="IPR019734">
    <property type="entry name" value="TPR_rpt"/>
</dbReference>
<dbReference type="Pfam" id="PF13191">
    <property type="entry name" value="AAA_16"/>
    <property type="match status" value="1"/>
</dbReference>
<dbReference type="InterPro" id="IPR041664">
    <property type="entry name" value="AAA_16"/>
</dbReference>
<dbReference type="SMART" id="SM00220">
    <property type="entry name" value="S_TKc"/>
    <property type="match status" value="1"/>
</dbReference>
<feature type="domain" description="Protein kinase" evidence="4">
    <location>
        <begin position="21"/>
        <end position="313"/>
    </location>
</feature>
<dbReference type="GO" id="GO:0004672">
    <property type="term" value="F:protein kinase activity"/>
    <property type="evidence" value="ECO:0007669"/>
    <property type="project" value="InterPro"/>
</dbReference>
<dbReference type="GO" id="GO:0004016">
    <property type="term" value="F:adenylate cyclase activity"/>
    <property type="evidence" value="ECO:0007669"/>
    <property type="project" value="TreeGrafter"/>
</dbReference>
<evidence type="ECO:0000313" key="6">
    <source>
        <dbReference type="Proteomes" id="UP000295497"/>
    </source>
</evidence>
<protein>
    <recommendedName>
        <fullName evidence="4">Protein kinase domain-containing protein</fullName>
    </recommendedName>
</protein>
<feature type="binding site" evidence="3">
    <location>
        <position position="50"/>
    </location>
    <ligand>
        <name>ATP</name>
        <dbReference type="ChEBI" id="CHEBI:30616"/>
    </ligand>
</feature>
<dbReference type="GO" id="GO:0005524">
    <property type="term" value="F:ATP binding"/>
    <property type="evidence" value="ECO:0007669"/>
    <property type="project" value="UniProtKB-UniRule"/>
</dbReference>
<dbReference type="SMART" id="SM00382">
    <property type="entry name" value="AAA"/>
    <property type="match status" value="1"/>
</dbReference>
<name>A0A4V0NH59_SORCE</name>
<reference evidence="5 6" key="1">
    <citation type="submission" date="2015-09" db="EMBL/GenBank/DDBJ databases">
        <title>Sorangium comparison.</title>
        <authorList>
            <person name="Zaburannyi N."/>
            <person name="Bunk B."/>
            <person name="Overmann J."/>
            <person name="Mueller R."/>
        </authorList>
    </citation>
    <scope>NUCLEOTIDE SEQUENCE [LARGE SCALE GENOMIC DNA]</scope>
    <source>
        <strain evidence="5 6">So ce836</strain>
    </source>
</reference>
<dbReference type="PROSITE" id="PS00108">
    <property type="entry name" value="PROTEIN_KINASE_ST"/>
    <property type="match status" value="1"/>
</dbReference>
<evidence type="ECO:0000259" key="4">
    <source>
        <dbReference type="PROSITE" id="PS50011"/>
    </source>
</evidence>
<accession>A0A4V0NH59</accession>
<dbReference type="Proteomes" id="UP000295497">
    <property type="component" value="Chromosome"/>
</dbReference>
<dbReference type="SUPFAM" id="SSF56112">
    <property type="entry name" value="Protein kinase-like (PK-like)"/>
    <property type="match status" value="1"/>
</dbReference>
<dbReference type="SUPFAM" id="SSF52540">
    <property type="entry name" value="P-loop containing nucleoside triphosphate hydrolases"/>
    <property type="match status" value="1"/>
</dbReference>
<evidence type="ECO:0000256" key="1">
    <source>
        <dbReference type="ARBA" id="ARBA00022741"/>
    </source>
</evidence>
<evidence type="ECO:0000313" key="5">
    <source>
        <dbReference type="EMBL" id="AUX35532.1"/>
    </source>
</evidence>
<proteinExistence type="predicted"/>
<dbReference type="Pfam" id="PF00069">
    <property type="entry name" value="Pkinase"/>
    <property type="match status" value="1"/>
</dbReference>
<dbReference type="CDD" id="cd14014">
    <property type="entry name" value="STKc_PknB_like"/>
    <property type="match status" value="1"/>
</dbReference>
<dbReference type="InterPro" id="IPR017441">
    <property type="entry name" value="Protein_kinase_ATP_BS"/>
</dbReference>
<dbReference type="PROSITE" id="PS00107">
    <property type="entry name" value="PROTEIN_KINASE_ATP"/>
    <property type="match status" value="1"/>
</dbReference>
<dbReference type="InterPro" id="IPR008271">
    <property type="entry name" value="Ser/Thr_kinase_AS"/>
</dbReference>
<dbReference type="SUPFAM" id="SSF48452">
    <property type="entry name" value="TPR-like"/>
    <property type="match status" value="2"/>
</dbReference>
<dbReference type="PROSITE" id="PS50011">
    <property type="entry name" value="PROTEIN_KINASE_DOM"/>
    <property type="match status" value="1"/>
</dbReference>
<dbReference type="Gene3D" id="1.10.510.10">
    <property type="entry name" value="Transferase(Phosphotransferase) domain 1"/>
    <property type="match status" value="2"/>
</dbReference>
<dbReference type="Gene3D" id="1.25.40.10">
    <property type="entry name" value="Tetratricopeptide repeat domain"/>
    <property type="match status" value="1"/>
</dbReference>
<dbReference type="AlphaFoldDB" id="A0A4V0NH59"/>
<dbReference type="EMBL" id="CP012672">
    <property type="protein sequence ID" value="AUX35532.1"/>
    <property type="molecule type" value="Genomic_DNA"/>
</dbReference>